<keyword evidence="6" id="KW-1185">Reference proteome</keyword>
<dbReference type="PROSITE" id="PS00893">
    <property type="entry name" value="NUDIX_BOX"/>
    <property type="match status" value="1"/>
</dbReference>
<feature type="domain" description="Nudix hydrolase" evidence="4">
    <location>
        <begin position="3"/>
        <end position="131"/>
    </location>
</feature>
<accession>A0ABS2KWP2</accession>
<sequence length="136" mass="14835">MTEPLRTAALALVRDGRMLQARSVGKRAFYMVGGKIDPGETPLEALHREVREELGVDVVESSVHLLCVVECPAFGDPLGRDLHMTCFSAGLTGEPRATSEIADLRWFTVAEYAAMPDVAPGSMRVFRHLQAQGLVI</sequence>
<dbReference type="PROSITE" id="PS51462">
    <property type="entry name" value="NUDIX"/>
    <property type="match status" value="1"/>
</dbReference>
<name>A0ABS2KWP2_9NOCA</name>
<dbReference type="CDD" id="cd04690">
    <property type="entry name" value="NUDIX_Hydrolase"/>
    <property type="match status" value="1"/>
</dbReference>
<evidence type="ECO:0000313" key="5">
    <source>
        <dbReference type="EMBL" id="MBM7416358.1"/>
    </source>
</evidence>
<evidence type="ECO:0000256" key="1">
    <source>
        <dbReference type="ARBA" id="ARBA00001946"/>
    </source>
</evidence>
<dbReference type="InterPro" id="IPR000086">
    <property type="entry name" value="NUDIX_hydrolase_dom"/>
</dbReference>
<comment type="caution">
    <text evidence="5">The sequence shown here is derived from an EMBL/GenBank/DDBJ whole genome shotgun (WGS) entry which is preliminary data.</text>
</comment>
<evidence type="ECO:0000313" key="6">
    <source>
        <dbReference type="Proteomes" id="UP000703038"/>
    </source>
</evidence>
<organism evidence="5 6">
    <name type="scientific">Rhodococcoides corynebacterioides</name>
    <dbReference type="NCBI Taxonomy" id="53972"/>
    <lineage>
        <taxon>Bacteria</taxon>
        <taxon>Bacillati</taxon>
        <taxon>Actinomycetota</taxon>
        <taxon>Actinomycetes</taxon>
        <taxon>Mycobacteriales</taxon>
        <taxon>Nocardiaceae</taxon>
        <taxon>Rhodococcoides</taxon>
    </lineage>
</organism>
<dbReference type="InterPro" id="IPR020084">
    <property type="entry name" value="NUDIX_hydrolase_CS"/>
</dbReference>
<dbReference type="PANTHER" id="PTHR43046">
    <property type="entry name" value="GDP-MANNOSE MANNOSYL HYDROLASE"/>
    <property type="match status" value="1"/>
</dbReference>
<dbReference type="InterPro" id="IPR015797">
    <property type="entry name" value="NUDIX_hydrolase-like_dom_sf"/>
</dbReference>
<dbReference type="Gene3D" id="3.90.79.10">
    <property type="entry name" value="Nucleoside Triphosphate Pyrophosphohydrolase"/>
    <property type="match status" value="1"/>
</dbReference>
<comment type="cofactor">
    <cofactor evidence="1">
        <name>Mg(2+)</name>
        <dbReference type="ChEBI" id="CHEBI:18420"/>
    </cofactor>
</comment>
<evidence type="ECO:0000256" key="3">
    <source>
        <dbReference type="ARBA" id="ARBA00022842"/>
    </source>
</evidence>
<proteinExistence type="predicted"/>
<dbReference type="SUPFAM" id="SSF55811">
    <property type="entry name" value="Nudix"/>
    <property type="match status" value="1"/>
</dbReference>
<keyword evidence="3" id="KW-0460">Magnesium</keyword>
<dbReference type="RefSeq" id="WP_204869183.1">
    <property type="nucleotide sequence ID" value="NZ_JAFBBK010000001.1"/>
</dbReference>
<evidence type="ECO:0000256" key="2">
    <source>
        <dbReference type="ARBA" id="ARBA00022801"/>
    </source>
</evidence>
<gene>
    <name evidence="5" type="ORF">JOE42_003091</name>
</gene>
<protein>
    <submittedName>
        <fullName evidence="5">8-oxo-dGTP pyrophosphatase MutT (NUDIX family)</fullName>
    </submittedName>
</protein>
<reference evidence="5 6" key="1">
    <citation type="submission" date="2021-01" db="EMBL/GenBank/DDBJ databases">
        <title>Genomics of switchgrass bacterial isolates.</title>
        <authorList>
            <person name="Shade A."/>
        </authorList>
    </citation>
    <scope>NUCLEOTIDE SEQUENCE [LARGE SCALE GENOMIC DNA]</scope>
    <source>
        <strain evidence="5 6">PvP111</strain>
    </source>
</reference>
<dbReference type="Proteomes" id="UP000703038">
    <property type="component" value="Unassembled WGS sequence"/>
</dbReference>
<dbReference type="Pfam" id="PF00293">
    <property type="entry name" value="NUDIX"/>
    <property type="match status" value="1"/>
</dbReference>
<keyword evidence="2" id="KW-0378">Hydrolase</keyword>
<dbReference type="PANTHER" id="PTHR43046:SF12">
    <property type="entry name" value="GDP-MANNOSE MANNOSYL HYDROLASE"/>
    <property type="match status" value="1"/>
</dbReference>
<dbReference type="EMBL" id="JAFBBK010000001">
    <property type="protein sequence ID" value="MBM7416358.1"/>
    <property type="molecule type" value="Genomic_DNA"/>
</dbReference>
<evidence type="ECO:0000259" key="4">
    <source>
        <dbReference type="PROSITE" id="PS51462"/>
    </source>
</evidence>